<dbReference type="EMBL" id="JAIWYP010000001">
    <property type="protein sequence ID" value="KAH3879294.1"/>
    <property type="molecule type" value="Genomic_DNA"/>
</dbReference>
<accession>A0A9D4MP76</accession>
<name>A0A9D4MP76_DREPO</name>
<keyword evidence="2" id="KW-1185">Reference proteome</keyword>
<comment type="caution">
    <text evidence="1">The sequence shown here is derived from an EMBL/GenBank/DDBJ whole genome shotgun (WGS) entry which is preliminary data.</text>
</comment>
<evidence type="ECO:0000313" key="2">
    <source>
        <dbReference type="Proteomes" id="UP000828390"/>
    </source>
</evidence>
<dbReference type="Proteomes" id="UP000828390">
    <property type="component" value="Unassembled WGS sequence"/>
</dbReference>
<protein>
    <submittedName>
        <fullName evidence="1">Uncharacterized protein</fullName>
    </submittedName>
</protein>
<gene>
    <name evidence="1" type="ORF">DPMN_003196</name>
</gene>
<sequence length="69" mass="8311">MERATIYHYLRQIMMLPYLPANHIERAFEELYQRDNTDQLRSLVIYMERQWMNPPIFDIPSPPGPCLVS</sequence>
<dbReference type="AlphaFoldDB" id="A0A9D4MP76"/>
<reference evidence="1" key="1">
    <citation type="journal article" date="2019" name="bioRxiv">
        <title>The Genome of the Zebra Mussel, Dreissena polymorpha: A Resource for Invasive Species Research.</title>
        <authorList>
            <person name="McCartney M.A."/>
            <person name="Auch B."/>
            <person name="Kono T."/>
            <person name="Mallez S."/>
            <person name="Zhang Y."/>
            <person name="Obille A."/>
            <person name="Becker A."/>
            <person name="Abrahante J.E."/>
            <person name="Garbe J."/>
            <person name="Badalamenti J.P."/>
            <person name="Herman A."/>
            <person name="Mangelson H."/>
            <person name="Liachko I."/>
            <person name="Sullivan S."/>
            <person name="Sone E.D."/>
            <person name="Koren S."/>
            <person name="Silverstein K.A.T."/>
            <person name="Beckman K.B."/>
            <person name="Gohl D.M."/>
        </authorList>
    </citation>
    <scope>NUCLEOTIDE SEQUENCE</scope>
    <source>
        <strain evidence="1">Duluth1</strain>
        <tissue evidence="1">Whole animal</tissue>
    </source>
</reference>
<organism evidence="1 2">
    <name type="scientific">Dreissena polymorpha</name>
    <name type="common">Zebra mussel</name>
    <name type="synonym">Mytilus polymorpha</name>
    <dbReference type="NCBI Taxonomy" id="45954"/>
    <lineage>
        <taxon>Eukaryota</taxon>
        <taxon>Metazoa</taxon>
        <taxon>Spiralia</taxon>
        <taxon>Lophotrochozoa</taxon>
        <taxon>Mollusca</taxon>
        <taxon>Bivalvia</taxon>
        <taxon>Autobranchia</taxon>
        <taxon>Heteroconchia</taxon>
        <taxon>Euheterodonta</taxon>
        <taxon>Imparidentia</taxon>
        <taxon>Neoheterodontei</taxon>
        <taxon>Myida</taxon>
        <taxon>Dreissenoidea</taxon>
        <taxon>Dreissenidae</taxon>
        <taxon>Dreissena</taxon>
    </lineage>
</organism>
<proteinExistence type="predicted"/>
<evidence type="ECO:0000313" key="1">
    <source>
        <dbReference type="EMBL" id="KAH3879294.1"/>
    </source>
</evidence>
<reference evidence="1" key="2">
    <citation type="submission" date="2020-11" db="EMBL/GenBank/DDBJ databases">
        <authorList>
            <person name="McCartney M.A."/>
            <person name="Auch B."/>
            <person name="Kono T."/>
            <person name="Mallez S."/>
            <person name="Becker A."/>
            <person name="Gohl D.M."/>
            <person name="Silverstein K.A.T."/>
            <person name="Koren S."/>
            <person name="Bechman K.B."/>
            <person name="Herman A."/>
            <person name="Abrahante J.E."/>
            <person name="Garbe J."/>
        </authorList>
    </citation>
    <scope>NUCLEOTIDE SEQUENCE</scope>
    <source>
        <strain evidence="1">Duluth1</strain>
        <tissue evidence="1">Whole animal</tissue>
    </source>
</reference>